<organism evidence="3">
    <name type="scientific">Haptolina brevifila</name>
    <dbReference type="NCBI Taxonomy" id="156173"/>
    <lineage>
        <taxon>Eukaryota</taxon>
        <taxon>Haptista</taxon>
        <taxon>Haptophyta</taxon>
        <taxon>Prymnesiophyceae</taxon>
        <taxon>Prymnesiales</taxon>
        <taxon>Prymnesiaceae</taxon>
        <taxon>Haptolina</taxon>
    </lineage>
</organism>
<keyword evidence="1" id="KW-0732">Signal</keyword>
<dbReference type="InterPro" id="IPR013857">
    <property type="entry name" value="NADH-UbQ_OxRdtase-assoc_prot30"/>
</dbReference>
<name>A0A7S2H3R1_9EUKA</name>
<dbReference type="SUPFAM" id="SSF49785">
    <property type="entry name" value="Galactose-binding domain-like"/>
    <property type="match status" value="1"/>
</dbReference>
<feature type="signal peptide" evidence="1">
    <location>
        <begin position="1"/>
        <end position="17"/>
    </location>
</feature>
<feature type="chain" id="PRO_5030935906" description="NADH:ubiquinone oxidoreductase intermediate-associated protein 30 domain-containing protein" evidence="1">
    <location>
        <begin position="18"/>
        <end position="211"/>
    </location>
</feature>
<dbReference type="Pfam" id="PF08547">
    <property type="entry name" value="CIA30"/>
    <property type="match status" value="1"/>
</dbReference>
<proteinExistence type="predicted"/>
<protein>
    <recommendedName>
        <fullName evidence="2">NADH:ubiquinone oxidoreductase intermediate-associated protein 30 domain-containing protein</fullName>
    </recommendedName>
</protein>
<accession>A0A7S2H3R1</accession>
<sequence>MPKLLLSLLATATAAAAKDIQLVSFDDAAPKELQHRWSAMNDPVMGGKSTSEVHIKDGLLNFTGFCAIVPALNAPGFVTAVTGNGFFKRETFVDVSSCTGLTIIAKAATSYQGYRISFGSAKPPGGKYFAQGYKADFHPTVGSFGAVSIPFTNFTDFWDDATGKAIHTCKEDASYCPDATTLTNMKTMSIWAEGVEGTIHLEVKTISGFGC</sequence>
<feature type="domain" description="NADH:ubiquinone oxidoreductase intermediate-associated protein 30" evidence="2">
    <location>
        <begin position="32"/>
        <end position="156"/>
    </location>
</feature>
<evidence type="ECO:0000259" key="2">
    <source>
        <dbReference type="Pfam" id="PF08547"/>
    </source>
</evidence>
<evidence type="ECO:0000313" key="3">
    <source>
        <dbReference type="EMBL" id="CAD9479615.1"/>
    </source>
</evidence>
<dbReference type="EMBL" id="HBGU01045509">
    <property type="protein sequence ID" value="CAD9479615.1"/>
    <property type="molecule type" value="Transcribed_RNA"/>
</dbReference>
<evidence type="ECO:0000256" key="1">
    <source>
        <dbReference type="SAM" id="SignalP"/>
    </source>
</evidence>
<gene>
    <name evidence="3" type="ORF">CBRE1094_LOCUS24759</name>
</gene>
<dbReference type="InterPro" id="IPR008979">
    <property type="entry name" value="Galactose-bd-like_sf"/>
</dbReference>
<reference evidence="3" key="1">
    <citation type="submission" date="2021-01" db="EMBL/GenBank/DDBJ databases">
        <authorList>
            <person name="Corre E."/>
            <person name="Pelletier E."/>
            <person name="Niang G."/>
            <person name="Scheremetjew M."/>
            <person name="Finn R."/>
            <person name="Kale V."/>
            <person name="Holt S."/>
            <person name="Cochrane G."/>
            <person name="Meng A."/>
            <person name="Brown T."/>
            <person name="Cohen L."/>
        </authorList>
    </citation>
    <scope>NUCLEOTIDE SEQUENCE</scope>
    <source>
        <strain evidence="3">UTEX LB 985</strain>
    </source>
</reference>
<dbReference type="AlphaFoldDB" id="A0A7S2H3R1"/>